<comment type="cofactor">
    <cofactor evidence="1">
        <name>Fe cation</name>
        <dbReference type="ChEBI" id="CHEBI:24875"/>
    </cofactor>
</comment>
<evidence type="ECO:0000256" key="2">
    <source>
        <dbReference type="ARBA" id="ARBA00007121"/>
    </source>
</evidence>
<dbReference type="RefSeq" id="WP_092751669.1">
    <property type="nucleotide sequence ID" value="NZ_FOCG01000001.1"/>
</dbReference>
<dbReference type="InterPro" id="IPR008254">
    <property type="entry name" value="Flavodoxin/NO_synth"/>
</dbReference>
<dbReference type="CDD" id="cd07709">
    <property type="entry name" value="flavodiiron_proteins_MBL-fold"/>
    <property type="match status" value="1"/>
</dbReference>
<protein>
    <submittedName>
        <fullName evidence="7">Flavorubredoxin</fullName>
    </submittedName>
</protein>
<dbReference type="PANTHER" id="PTHR32145">
    <property type="entry name" value="DIFLAVIN FLAVOPROTEIN A 2-RELATED"/>
    <property type="match status" value="1"/>
</dbReference>
<dbReference type="Pfam" id="PF00258">
    <property type="entry name" value="Flavodoxin_1"/>
    <property type="match status" value="1"/>
</dbReference>
<dbReference type="STRING" id="474960.SAMN05216180_0697"/>
<dbReference type="PIRSF" id="PIRSF005243">
    <property type="entry name" value="ROO"/>
    <property type="match status" value="1"/>
</dbReference>
<dbReference type="InterPro" id="IPR016440">
    <property type="entry name" value="Rubredoxin-O_OxRdtase"/>
</dbReference>
<evidence type="ECO:0000256" key="4">
    <source>
        <dbReference type="ARBA" id="ARBA00022982"/>
    </source>
</evidence>
<dbReference type="SUPFAM" id="SSF52218">
    <property type="entry name" value="Flavoproteins"/>
    <property type="match status" value="1"/>
</dbReference>
<evidence type="ECO:0000256" key="5">
    <source>
        <dbReference type="ARBA" id="ARBA00023004"/>
    </source>
</evidence>
<organism evidence="7 8">
    <name type="scientific">Hydrogenoanaerobacterium saccharovorans</name>
    <dbReference type="NCBI Taxonomy" id="474960"/>
    <lineage>
        <taxon>Bacteria</taxon>
        <taxon>Bacillati</taxon>
        <taxon>Bacillota</taxon>
        <taxon>Clostridia</taxon>
        <taxon>Eubacteriales</taxon>
        <taxon>Oscillospiraceae</taxon>
        <taxon>Hydrogenoanaerobacterium</taxon>
    </lineage>
</organism>
<dbReference type="GO" id="GO:0010181">
    <property type="term" value="F:FMN binding"/>
    <property type="evidence" value="ECO:0007669"/>
    <property type="project" value="InterPro"/>
</dbReference>
<dbReference type="GO" id="GO:0046872">
    <property type="term" value="F:metal ion binding"/>
    <property type="evidence" value="ECO:0007669"/>
    <property type="project" value="InterPro"/>
</dbReference>
<feature type="domain" description="Flavodoxin-like" evidence="6">
    <location>
        <begin position="257"/>
        <end position="397"/>
    </location>
</feature>
<dbReference type="SUPFAM" id="SSF56281">
    <property type="entry name" value="Metallo-hydrolase/oxidoreductase"/>
    <property type="match status" value="1"/>
</dbReference>
<reference evidence="7 8" key="1">
    <citation type="submission" date="2016-10" db="EMBL/GenBank/DDBJ databases">
        <authorList>
            <person name="de Groot N.N."/>
        </authorList>
    </citation>
    <scope>NUCLEOTIDE SEQUENCE [LARGE SCALE GENOMIC DNA]</scope>
    <source>
        <strain evidence="7 8">CGMCC 1.5070</strain>
    </source>
</reference>
<dbReference type="InterPro" id="IPR029039">
    <property type="entry name" value="Flavoprotein-like_sf"/>
</dbReference>
<proteinExistence type="inferred from homology"/>
<dbReference type="Pfam" id="PF19583">
    <property type="entry name" value="ODP"/>
    <property type="match status" value="1"/>
</dbReference>
<evidence type="ECO:0000313" key="7">
    <source>
        <dbReference type="EMBL" id="SEM58269.1"/>
    </source>
</evidence>
<dbReference type="SMART" id="SM00849">
    <property type="entry name" value="Lactamase_B"/>
    <property type="match status" value="1"/>
</dbReference>
<dbReference type="GO" id="GO:0009055">
    <property type="term" value="F:electron transfer activity"/>
    <property type="evidence" value="ECO:0007669"/>
    <property type="project" value="InterPro"/>
</dbReference>
<dbReference type="OrthoDB" id="9807946at2"/>
<evidence type="ECO:0000256" key="3">
    <source>
        <dbReference type="ARBA" id="ARBA00022448"/>
    </source>
</evidence>
<name>A0A1H7ZLA3_9FIRM</name>
<dbReference type="PROSITE" id="PS00201">
    <property type="entry name" value="FLAVODOXIN"/>
    <property type="match status" value="1"/>
</dbReference>
<dbReference type="InterPro" id="IPR001226">
    <property type="entry name" value="Flavodoxin_CS"/>
</dbReference>
<evidence type="ECO:0000313" key="8">
    <source>
        <dbReference type="Proteomes" id="UP000199158"/>
    </source>
</evidence>
<evidence type="ECO:0000256" key="1">
    <source>
        <dbReference type="ARBA" id="ARBA00001962"/>
    </source>
</evidence>
<keyword evidence="5" id="KW-0408">Iron</keyword>
<dbReference type="InterPro" id="IPR045761">
    <property type="entry name" value="ODP_dom"/>
</dbReference>
<dbReference type="GO" id="GO:0016651">
    <property type="term" value="F:oxidoreductase activity, acting on NAD(P)H"/>
    <property type="evidence" value="ECO:0007669"/>
    <property type="project" value="UniProtKB-ARBA"/>
</dbReference>
<keyword evidence="4" id="KW-0249">Electron transport</keyword>
<dbReference type="InterPro" id="IPR051285">
    <property type="entry name" value="NADH_oxidoreductase_modular"/>
</dbReference>
<dbReference type="InterPro" id="IPR001279">
    <property type="entry name" value="Metallo-B-lactamas"/>
</dbReference>
<evidence type="ECO:0000259" key="6">
    <source>
        <dbReference type="PROSITE" id="PS50902"/>
    </source>
</evidence>
<dbReference type="AlphaFoldDB" id="A0A1H7ZLA3"/>
<dbReference type="Gene3D" id="3.40.50.360">
    <property type="match status" value="1"/>
</dbReference>
<gene>
    <name evidence="7" type="ORF">SAMN05216180_0697</name>
</gene>
<dbReference type="Gene3D" id="3.60.15.10">
    <property type="entry name" value="Ribonuclease Z/Hydroxyacylglutathione hydrolase-like"/>
    <property type="match status" value="1"/>
</dbReference>
<dbReference type="PROSITE" id="PS50902">
    <property type="entry name" value="FLAVODOXIN_LIKE"/>
    <property type="match status" value="1"/>
</dbReference>
<accession>A0A1H7ZLA3</accession>
<dbReference type="EMBL" id="FOCG01000001">
    <property type="protein sequence ID" value="SEM58269.1"/>
    <property type="molecule type" value="Genomic_DNA"/>
</dbReference>
<dbReference type="InterPro" id="IPR036866">
    <property type="entry name" value="RibonucZ/Hydroxyglut_hydro"/>
</dbReference>
<keyword evidence="8" id="KW-1185">Reference proteome</keyword>
<sequence length="400" mass="44955">MSSRKVTENIYSVGILNPIMRIFDVVMTTDYGTTYNSFIIKGSEKTALIDTCHLTYWEQYLKNIEEVCDPSKIDYIILNHCEPDHSGALANLAKHCPNAEIVASQAGSIYLKNITNIPDFKARVVKDGDTLDLGGKELKFISAPFLHWPDSMFTWCEQEKTLFSCDFLGCHYCEPHDFDYNIAYPAKYEDAFQYYYKGIFGPFPTYVQNGLNKIKDLDIEYVCNSHGPILTKGCRLDYTRKMYNEWSQPRKNPVTTVPIFYCSAYGNTGLAAEAIKTGINEVIPDANVTIYDINNHNMAELQSALNSSDAFAIGSPTINADAVAPVWNLLSHVDAINNKKKPALAFGSYGWSGEAVPNIIARMQGLKLKVYEEGFKFQFVPSESDIEKATEIGREFAKTI</sequence>
<dbReference type="Proteomes" id="UP000199158">
    <property type="component" value="Unassembled WGS sequence"/>
</dbReference>
<keyword evidence="3" id="KW-0813">Transport</keyword>
<dbReference type="PANTHER" id="PTHR32145:SF11">
    <property type="entry name" value="DIFLAVIN FLAVOPROTEIN A 2-RELATED"/>
    <property type="match status" value="1"/>
</dbReference>
<comment type="similarity">
    <text evidence="2">In the N-terminal section; belongs to the zinc metallo-hydrolase group 3 family.</text>
</comment>